<protein>
    <recommendedName>
        <fullName evidence="3">VWFD domain-containing protein</fullName>
    </recommendedName>
</protein>
<sequence length="292" mass="31983">MDLFNNKKGRDLASMPGTCEALVMQAVLNNSLQLAPGKASGVCGDPHIQKWDGNYFDYHGECDLVMLNAPDFGGVHDGLHIQIRTKIRYAYSYITSAAIKIGNDVLEVASFGQYMVNKIAAADLTEASLSGFEVTHQIVDEKRHSFMIQVGRVSLAISTLKDIVSVHVLRGEDNVTGRWFANSTGLMGSFPTGEMLARDGSTVLHDPNDFAQEWMVQSSEPQLIDRLTHHHTVCVLPAQGVKMTRRLGEGIGLRDAEEACSRFHRAGNQQAMEACISDVIAMNDLDIAAISY</sequence>
<organism evidence="1 2">
    <name type="scientific">Seminavis robusta</name>
    <dbReference type="NCBI Taxonomy" id="568900"/>
    <lineage>
        <taxon>Eukaryota</taxon>
        <taxon>Sar</taxon>
        <taxon>Stramenopiles</taxon>
        <taxon>Ochrophyta</taxon>
        <taxon>Bacillariophyta</taxon>
        <taxon>Bacillariophyceae</taxon>
        <taxon>Bacillariophycidae</taxon>
        <taxon>Naviculales</taxon>
        <taxon>Naviculaceae</taxon>
        <taxon>Seminavis</taxon>
    </lineage>
</organism>
<evidence type="ECO:0000313" key="2">
    <source>
        <dbReference type="Proteomes" id="UP001153069"/>
    </source>
</evidence>
<evidence type="ECO:0000313" key="1">
    <source>
        <dbReference type="EMBL" id="CAB9513538.1"/>
    </source>
</evidence>
<evidence type="ECO:0008006" key="3">
    <source>
        <dbReference type="Google" id="ProtNLM"/>
    </source>
</evidence>
<accession>A0A9N8HK76</accession>
<comment type="caution">
    <text evidence="1">The sequence shown here is derived from an EMBL/GenBank/DDBJ whole genome shotgun (WGS) entry which is preliminary data.</text>
</comment>
<name>A0A9N8HK76_9STRA</name>
<keyword evidence="2" id="KW-1185">Reference proteome</keyword>
<dbReference type="AlphaFoldDB" id="A0A9N8HK76"/>
<dbReference type="OrthoDB" id="47453at2759"/>
<dbReference type="EMBL" id="CAICTM010000597">
    <property type="protein sequence ID" value="CAB9513538.1"/>
    <property type="molecule type" value="Genomic_DNA"/>
</dbReference>
<reference evidence="1" key="1">
    <citation type="submission" date="2020-06" db="EMBL/GenBank/DDBJ databases">
        <authorList>
            <consortium name="Plant Systems Biology data submission"/>
        </authorList>
    </citation>
    <scope>NUCLEOTIDE SEQUENCE</scope>
    <source>
        <strain evidence="1">D6</strain>
    </source>
</reference>
<gene>
    <name evidence="1" type="ORF">SEMRO_598_G172990.1</name>
</gene>
<dbReference type="Proteomes" id="UP001153069">
    <property type="component" value="Unassembled WGS sequence"/>
</dbReference>
<proteinExistence type="predicted"/>